<protein>
    <submittedName>
        <fullName evidence="1">Capsid protein</fullName>
    </submittedName>
</protein>
<name>A0A890ULK1_9VIRU</name>
<reference evidence="1" key="1">
    <citation type="submission" date="2020-11" db="EMBL/GenBank/DDBJ databases">
        <title>Viral genomes from river ports along the Yangtze River in China.</title>
        <authorList>
            <person name="Lu J."/>
            <person name="Shen Q."/>
            <person name="Yang S."/>
            <person name="Zhang W."/>
        </authorList>
    </citation>
    <scope>NUCLEOTIDE SEQUENCE</scope>
    <source>
        <strain evidence="1">5cz-CRESS-1</strain>
    </source>
</reference>
<accession>A0A890ULK1</accession>
<proteinExistence type="predicted"/>
<sequence>MAASSRTARNLFNRGLEGAESMVIDAGNRATTAIRNTAERVANSMAGGRAMNNGANVVVPAQLIPGRGAELAYQQLNVLQSIKFKMGENPGPQLTDAFGREKMLYKGQSIMHAFAFKMQLTPPSYVNDDDNIPVNRFYVHNCFRHVLAGANNTVTDQAPYGRRTQSWNQTLGPDKSLVRQSGGVVAGASQTGSAYAVPAAGLALNNTLASPFRYPTNGEFMFSRMTRQLIENLGWNANPMKMMQIADGPGTLSPTPLYVYGNANPNYSTGIVSMPANLPNNAEPAADTGPSYYYRTQCGRGQVSYNFNNDGTNPVVIDIVITRIKKGNTVLRGDLYHLEQAYKQGYLNYAYANDGQADFRGQPPVAADVLTNARCQFLPAKALSSFKKTTDATGVSDQYSSQPFKQVARDQFIIAGGASRNWSTYLQALDYDARHFSQASVSDPTTGSVIANYDASANCLDEFSYVFSIAASGVPAPYIEYAGSSGAAAAVIDRRGTDCSVSVTGSYKEVPHPVYLTKAIKETYINGRLDTAGFAATATGLSITTNDIASIGQATRGTTNTSALIGMGALNTVGGG</sequence>
<dbReference type="EMBL" id="MW347794">
    <property type="protein sequence ID" value="QRI44163.1"/>
    <property type="molecule type" value="Genomic_DNA"/>
</dbReference>
<evidence type="ECO:0000313" key="1">
    <source>
        <dbReference type="EMBL" id="QRI44163.1"/>
    </source>
</evidence>
<organism evidence="1">
    <name type="scientific">Cressdnaviricota sp</name>
    <dbReference type="NCBI Taxonomy" id="2748378"/>
    <lineage>
        <taxon>Viruses</taxon>
        <taxon>Monodnaviria</taxon>
        <taxon>Shotokuvirae</taxon>
        <taxon>Cressdnaviricota</taxon>
    </lineage>
</organism>